<feature type="transmembrane region" description="Helical" evidence="3">
    <location>
        <begin position="532"/>
        <end position="553"/>
    </location>
</feature>
<name>A0A914CBC6_9BILA</name>
<keyword evidence="5" id="KW-1185">Reference proteome</keyword>
<dbReference type="AlphaFoldDB" id="A0A914CBC6"/>
<dbReference type="SUPFAM" id="SSF103473">
    <property type="entry name" value="MFS general substrate transporter"/>
    <property type="match status" value="1"/>
</dbReference>
<evidence type="ECO:0000256" key="1">
    <source>
        <dbReference type="ARBA" id="ARBA00004141"/>
    </source>
</evidence>
<feature type="region of interest" description="Disordered" evidence="2">
    <location>
        <begin position="1"/>
        <end position="22"/>
    </location>
</feature>
<feature type="transmembrane region" description="Helical" evidence="3">
    <location>
        <begin position="42"/>
        <end position="64"/>
    </location>
</feature>
<feature type="transmembrane region" description="Helical" evidence="3">
    <location>
        <begin position="84"/>
        <end position="105"/>
    </location>
</feature>
<dbReference type="InterPro" id="IPR011701">
    <property type="entry name" value="MFS"/>
</dbReference>
<feature type="transmembrane region" description="Helical" evidence="3">
    <location>
        <begin position="476"/>
        <end position="494"/>
    </location>
</feature>
<dbReference type="PROSITE" id="PS50850">
    <property type="entry name" value="MFS"/>
    <property type="match status" value="1"/>
</dbReference>
<evidence type="ECO:0000256" key="2">
    <source>
        <dbReference type="SAM" id="MobiDB-lite"/>
    </source>
</evidence>
<comment type="subcellular location">
    <subcellularLocation>
        <location evidence="1">Membrane</location>
        <topology evidence="1">Multi-pass membrane protein</topology>
    </subcellularLocation>
</comment>
<feature type="transmembrane region" description="Helical" evidence="3">
    <location>
        <begin position="506"/>
        <end position="526"/>
    </location>
</feature>
<evidence type="ECO:0000313" key="6">
    <source>
        <dbReference type="WBParaSite" id="ACRNAN_Path_749.g2841.t1"/>
    </source>
</evidence>
<evidence type="ECO:0000259" key="4">
    <source>
        <dbReference type="PROSITE" id="PS50850"/>
    </source>
</evidence>
<keyword evidence="3" id="KW-1133">Transmembrane helix</keyword>
<feature type="transmembrane region" description="Helical" evidence="3">
    <location>
        <begin position="444"/>
        <end position="464"/>
    </location>
</feature>
<feature type="transmembrane region" description="Helical" evidence="3">
    <location>
        <begin position="565"/>
        <end position="585"/>
    </location>
</feature>
<feature type="transmembrane region" description="Helical" evidence="3">
    <location>
        <begin position="137"/>
        <end position="160"/>
    </location>
</feature>
<dbReference type="GO" id="GO:0016020">
    <property type="term" value="C:membrane"/>
    <property type="evidence" value="ECO:0007669"/>
    <property type="project" value="UniProtKB-SubCell"/>
</dbReference>
<feature type="transmembrane region" description="Helical" evidence="3">
    <location>
        <begin position="169"/>
        <end position="187"/>
    </location>
</feature>
<dbReference type="Proteomes" id="UP000887540">
    <property type="component" value="Unplaced"/>
</dbReference>
<dbReference type="PANTHER" id="PTHR11360:SF238">
    <property type="entry name" value="SD10469P"/>
    <property type="match status" value="1"/>
</dbReference>
<dbReference type="Pfam" id="PF07690">
    <property type="entry name" value="MFS_1"/>
    <property type="match status" value="2"/>
</dbReference>
<dbReference type="InterPro" id="IPR020846">
    <property type="entry name" value="MFS_dom"/>
</dbReference>
<proteinExistence type="predicted"/>
<feature type="transmembrane region" description="Helical" evidence="3">
    <location>
        <begin position="235"/>
        <end position="256"/>
    </location>
</feature>
<dbReference type="PANTHER" id="PTHR11360">
    <property type="entry name" value="MONOCARBOXYLATE TRANSPORTER"/>
    <property type="match status" value="1"/>
</dbReference>
<dbReference type="Gene3D" id="1.20.1250.20">
    <property type="entry name" value="MFS general substrate transporter like domains"/>
    <property type="match status" value="2"/>
</dbReference>
<dbReference type="WBParaSite" id="ACRNAN_Path_749.g2841.t1">
    <property type="protein sequence ID" value="ACRNAN_Path_749.g2841.t1"/>
    <property type="gene ID" value="ACRNAN_Path_749.g2841"/>
</dbReference>
<feature type="transmembrane region" description="Helical" evidence="3">
    <location>
        <begin position="112"/>
        <end position="131"/>
    </location>
</feature>
<feature type="domain" description="Major facilitator superfamily (MFS) profile" evidence="4">
    <location>
        <begin position="46"/>
        <end position="621"/>
    </location>
</feature>
<keyword evidence="3" id="KW-0472">Membrane</keyword>
<feature type="transmembrane region" description="Helical" evidence="3">
    <location>
        <begin position="597"/>
        <end position="616"/>
    </location>
</feature>
<dbReference type="GO" id="GO:0008028">
    <property type="term" value="F:monocarboxylic acid transmembrane transporter activity"/>
    <property type="evidence" value="ECO:0007669"/>
    <property type="project" value="TreeGrafter"/>
</dbReference>
<reference evidence="6" key="1">
    <citation type="submission" date="2022-11" db="UniProtKB">
        <authorList>
            <consortium name="WormBaseParasite"/>
        </authorList>
    </citation>
    <scope>IDENTIFICATION</scope>
</reference>
<dbReference type="InterPro" id="IPR036259">
    <property type="entry name" value="MFS_trans_sf"/>
</dbReference>
<evidence type="ECO:0000313" key="5">
    <source>
        <dbReference type="Proteomes" id="UP000887540"/>
    </source>
</evidence>
<dbReference type="CDD" id="cd17352">
    <property type="entry name" value="MFS_MCT_SLC16"/>
    <property type="match status" value="1"/>
</dbReference>
<keyword evidence="3" id="KW-0812">Transmembrane</keyword>
<dbReference type="InterPro" id="IPR050327">
    <property type="entry name" value="Proton-linked_MCT"/>
</dbReference>
<organism evidence="5 6">
    <name type="scientific">Acrobeloides nanus</name>
    <dbReference type="NCBI Taxonomy" id="290746"/>
    <lineage>
        <taxon>Eukaryota</taxon>
        <taxon>Metazoa</taxon>
        <taxon>Ecdysozoa</taxon>
        <taxon>Nematoda</taxon>
        <taxon>Chromadorea</taxon>
        <taxon>Rhabditida</taxon>
        <taxon>Tylenchina</taxon>
        <taxon>Cephalobomorpha</taxon>
        <taxon>Cephaloboidea</taxon>
        <taxon>Cephalobidae</taxon>
        <taxon>Acrobeloides</taxon>
    </lineage>
</organism>
<sequence>MKQEKVELNGSHNAAETTLEDDDDLENRLEDAGLIKPPDGGYGWVVVFASFMANVIVDGVIFSIGDVIVELWEKEFDTTTSMAAIAPSLLAGFYLLSGPLASALSNYFGCNYVAMGGSLIAASGFLLSALVPALPVLFVTFGVVGGIGFGLIFLPAIVIVGQYFSERRALATGIAVCGSGIGTMIMSKLNPHILRLVSGAPAYNISDTSVYNTSDASVYNTSGAPDIDVGVYNNWRLYLVVIAGITLLCIICGWFFKPLKPSSSQIDEVTKITAEYIEKQEKESENPLSVEAETTTSPHVAPGVAIERFKTNNAGELRKRLNPERPFLSTIELHASRRSENHLVSQKDLAAIITKDSLADLNRPLAKMDIFYPGSITSLNHRARAGSMLAAPSSRKQSTAENRSIMYLSTAGLPTADEDESWRYGITATLKMLLDKWLLTSPSFLVLAIGGFLTMSCFFVPFMFIRKLAEQNKVDGTNLVTLLGFINVIARVLCGYISDLPHVDPLLVTNVALILGGIATMAAPFLTAFWMFALYCTAFGFGVACFAALRSIVCVELLGLEKLSNAYGILLLFMGAAALVGPPFAGAIKNATDSYNMSFHVMGALMVLSGVIGLPLRRLNAWEKKRMMEESKHSVEMQPLNKDS</sequence>
<accession>A0A914CBC6</accession>
<evidence type="ECO:0000256" key="3">
    <source>
        <dbReference type="SAM" id="Phobius"/>
    </source>
</evidence>
<protein>
    <submittedName>
        <fullName evidence="6">Major facilitator superfamily (MFS) profile domain-containing protein</fullName>
    </submittedName>
</protein>